<name>A0A1Y2FL54_9FUNG</name>
<feature type="compositionally biased region" description="Polar residues" evidence="1">
    <location>
        <begin position="1226"/>
        <end position="1237"/>
    </location>
</feature>
<dbReference type="Proteomes" id="UP000193920">
    <property type="component" value="Unassembled WGS sequence"/>
</dbReference>
<reference evidence="2 3" key="1">
    <citation type="submission" date="2016-08" db="EMBL/GenBank/DDBJ databases">
        <title>A Parts List for Fungal Cellulosomes Revealed by Comparative Genomics.</title>
        <authorList>
            <consortium name="DOE Joint Genome Institute"/>
            <person name="Haitjema C.H."/>
            <person name="Gilmore S.P."/>
            <person name="Henske J.K."/>
            <person name="Solomon K.V."/>
            <person name="De Groot R."/>
            <person name="Kuo A."/>
            <person name="Mondo S.J."/>
            <person name="Salamov A.A."/>
            <person name="Labutti K."/>
            <person name="Zhao Z."/>
            <person name="Chiniquy J."/>
            <person name="Barry K."/>
            <person name="Brewer H.M."/>
            <person name="Purvine S.O."/>
            <person name="Wright A.T."/>
            <person name="Boxma B."/>
            <person name="Van Alen T."/>
            <person name="Hackstein J.H."/>
            <person name="Baker S.E."/>
            <person name="Grigoriev I.V."/>
            <person name="O'Malley M.A."/>
        </authorList>
    </citation>
    <scope>NUCLEOTIDE SEQUENCE [LARGE SCALE GENOMIC DNA]</scope>
    <source>
        <strain evidence="2 3">G1</strain>
    </source>
</reference>
<feature type="compositionally biased region" description="Low complexity" evidence="1">
    <location>
        <begin position="132"/>
        <end position="145"/>
    </location>
</feature>
<feature type="compositionally biased region" description="Basic and acidic residues" evidence="1">
    <location>
        <begin position="1332"/>
        <end position="1341"/>
    </location>
</feature>
<feature type="region of interest" description="Disordered" evidence="1">
    <location>
        <begin position="132"/>
        <end position="176"/>
    </location>
</feature>
<dbReference type="STRING" id="1754190.A0A1Y2FL54"/>
<feature type="region of interest" description="Disordered" evidence="1">
    <location>
        <begin position="1305"/>
        <end position="1342"/>
    </location>
</feature>
<gene>
    <name evidence="2" type="ORF">LY90DRAFT_499351</name>
</gene>
<feature type="compositionally biased region" description="Polar residues" evidence="1">
    <location>
        <begin position="1532"/>
        <end position="1548"/>
    </location>
</feature>
<evidence type="ECO:0000313" key="2">
    <source>
        <dbReference type="EMBL" id="ORY83926.1"/>
    </source>
</evidence>
<dbReference type="OrthoDB" id="2163553at2759"/>
<evidence type="ECO:0000313" key="3">
    <source>
        <dbReference type="Proteomes" id="UP000193920"/>
    </source>
</evidence>
<feature type="compositionally biased region" description="Basic and acidic residues" evidence="1">
    <location>
        <begin position="1012"/>
        <end position="1037"/>
    </location>
</feature>
<feature type="compositionally biased region" description="Low complexity" evidence="1">
    <location>
        <begin position="1180"/>
        <end position="1197"/>
    </location>
</feature>
<comment type="caution">
    <text evidence="2">The sequence shown here is derived from an EMBL/GenBank/DDBJ whole genome shotgun (WGS) entry which is preliminary data.</text>
</comment>
<feature type="region of interest" description="Disordered" evidence="1">
    <location>
        <begin position="1007"/>
        <end position="1037"/>
    </location>
</feature>
<protein>
    <submittedName>
        <fullName evidence="2">Uncharacterized protein</fullName>
    </submittedName>
</protein>
<feature type="compositionally biased region" description="Low complexity" evidence="1">
    <location>
        <begin position="1316"/>
        <end position="1331"/>
    </location>
</feature>
<keyword evidence="3" id="KW-1185">Reference proteome</keyword>
<evidence type="ECO:0000256" key="1">
    <source>
        <dbReference type="SAM" id="MobiDB-lite"/>
    </source>
</evidence>
<dbReference type="EMBL" id="MCOG01000006">
    <property type="protein sequence ID" value="ORY83926.1"/>
    <property type="molecule type" value="Genomic_DNA"/>
</dbReference>
<proteinExistence type="predicted"/>
<feature type="compositionally biased region" description="Low complexity" evidence="1">
    <location>
        <begin position="156"/>
        <end position="176"/>
    </location>
</feature>
<accession>A0A1Y2FL54</accession>
<feature type="region of interest" description="Disordered" evidence="1">
    <location>
        <begin position="1127"/>
        <end position="1147"/>
    </location>
</feature>
<feature type="region of interest" description="Disordered" evidence="1">
    <location>
        <begin position="1526"/>
        <end position="1549"/>
    </location>
</feature>
<organism evidence="2 3">
    <name type="scientific">Neocallimastix californiae</name>
    <dbReference type="NCBI Taxonomy" id="1754190"/>
    <lineage>
        <taxon>Eukaryota</taxon>
        <taxon>Fungi</taxon>
        <taxon>Fungi incertae sedis</taxon>
        <taxon>Chytridiomycota</taxon>
        <taxon>Chytridiomycota incertae sedis</taxon>
        <taxon>Neocallimastigomycetes</taxon>
        <taxon>Neocallimastigales</taxon>
        <taxon>Neocallimastigaceae</taxon>
        <taxon>Neocallimastix</taxon>
    </lineage>
</organism>
<sequence length="1598" mass="183321">MSNFYKKNKISLKIVPTTDVNVNDTQRFQVSQSVPSTPIERNINQLMLEKYAYRSLLLVDKSLKNLENLEEEKKNKDDEDFYDSLQNLKQRSSSIQPLREVENQQQQQEYVYASSSTIKQSFAPKLRRSYSQQLKKLSKSPRLSYIQPKIQPQAQNNLSRSNRPNSNNSISNTTSNHKIYKQSVQNYNNNNRKSLIDGVNYNNSNIRSNYNDYSSMPASPVFLLKRNINNGHNSSTSNVNNTITNEFSERSIGNVDNNYKAIQSESVIASSLSSYSYNSKSNKLKNPILDDQNDIQYILSPTSENEKEIDEEYCSDNSNNGIKMTKSKNIPVSSKRNSIFDNFTNSIANSNCSSYSEKYTEISFSNIMSDIRSSTINGQQIYPILYSDPLDNYSNKNGNESFSYTINIKKNLIKELIETKEKADSEIYEIYSIWLEDKDSNDDNEEGLNKLGYNYNNNSTSYSSLLSLNISNSSINNDDNQSVYDSTESLNNNINNILNNNSNESLTTKSNTSFPTLYQNNNNYNTSNISSNSSLFNNNFNEYSDIPIIRTSSYNKNKETSSIYKHPLSNNSSSERLSRHSNISLKIQDSNQRKVFGNKDVNIFKEKIKKSNKANSLAPFKQENKRLSNSMDCLVLAYSNNNMKRKSMQGCNSYGKLNGKNNKIHGSLENLDYSLFNNIKNDYNIRRESSVSKHITTNLNNENRNSRLNNNGNENFEFYLRPRLNQVYSKSWPPSIFTSSHTKLIYKIEQVVIDILKTPAEKYIGSSVAIDFMKILNDLINEQKSLIVGDPEAEDILTKLLYVFSPVVRISEFYNQYISTIEKIENDETDHLKYNRISYNNNKGTSKLISGINLNNESDSMSCDNQKYCESETSNNVINISNESYNSLKEKSENENRENSIMDHFISIDEKDEIYCNEENEIENKEMKANLISNSFSTKDSDINSITSPKKTSISVSFDNPINETKKESFDKILNKSLITTDIEVPKEVAEDKNYYVETKKRSIQDFEEGNEIEKDNERDNEKENKKERENEKEQMEEKIMNEEIEKGVEMLIEIENRKEEEKEKEVEKLIEMEKRQDQEIEKGVEKLIEMENRQDQEIEKGVEKLIEMENRQDQEIEKGVENNDLLTDNNTINEENRNTVDKKSHKKKDKGFMGLIKSFKTLKSTFSPFSSSQSIASITDSTDESISNSNENISNSLKHKRSRSDSNKISISRLNRALSKKKTSHISNCPGSCNTESDNERKIDSLDMNNRDTSPNESTNNNVLTSPLYKCFTPEDINEKSVTDNTAPMISTTNVIATATISSPATEKSEKIESTTNDTNDINDINGTNDETVKHDKETSSIKTVSASSKTIDDTKPKNTVLCRICEEMILAENLGEHSKVCAVIQEQEMRLYESTQKLKKLYSDFKSLKCLMDKKQLGLNSKMLEQFDSIFTKLIDIDVKSSKHRDDQDERLERYTSKLKKILDERPINTNMELYNIGVSLKTTLINELQAVRSYKALEKKYNKTRIINIPAVNDGSHRNSIIVKDKSTQDVNSTSEKSLNSTTSAEKNRLSGIYQHDDSPKKFFSLFNELIRRANYHKRVSSIGGSQKQVMLYNY</sequence>
<feature type="region of interest" description="Disordered" evidence="1">
    <location>
        <begin position="1180"/>
        <end position="1241"/>
    </location>
</feature>